<accession>A0A1Z5JYX1</accession>
<feature type="signal peptide" evidence="2">
    <location>
        <begin position="1"/>
        <end position="19"/>
    </location>
</feature>
<comment type="caution">
    <text evidence="4">The sequence shown here is derived from an EMBL/GenBank/DDBJ whole genome shotgun (WGS) entry which is preliminary data.</text>
</comment>
<dbReference type="Pfam" id="PF00069">
    <property type="entry name" value="Pkinase"/>
    <property type="match status" value="1"/>
</dbReference>
<evidence type="ECO:0000256" key="1">
    <source>
        <dbReference type="SAM" id="MobiDB-lite"/>
    </source>
</evidence>
<dbReference type="InterPro" id="IPR011009">
    <property type="entry name" value="Kinase-like_dom_sf"/>
</dbReference>
<evidence type="ECO:0000256" key="2">
    <source>
        <dbReference type="SAM" id="SignalP"/>
    </source>
</evidence>
<dbReference type="PANTHER" id="PTHR24362:SF309">
    <property type="entry name" value="PROTEIN KINASE DOMAIN-CONTAINING PROTEIN"/>
    <property type="match status" value="1"/>
</dbReference>
<dbReference type="GO" id="GO:0004672">
    <property type="term" value="F:protein kinase activity"/>
    <property type="evidence" value="ECO:0007669"/>
    <property type="project" value="InterPro"/>
</dbReference>
<dbReference type="PROSITE" id="PS50011">
    <property type="entry name" value="PROTEIN_KINASE_DOM"/>
    <property type="match status" value="1"/>
</dbReference>
<dbReference type="EMBL" id="BDSP01000136">
    <property type="protein sequence ID" value="GAX19243.1"/>
    <property type="molecule type" value="Genomic_DNA"/>
</dbReference>
<feature type="compositionally biased region" description="Polar residues" evidence="1">
    <location>
        <begin position="353"/>
        <end position="368"/>
    </location>
</feature>
<dbReference type="Proteomes" id="UP000198406">
    <property type="component" value="Unassembled WGS sequence"/>
</dbReference>
<keyword evidence="2" id="KW-0732">Signal</keyword>
<dbReference type="GO" id="GO:0005524">
    <property type="term" value="F:ATP binding"/>
    <property type="evidence" value="ECO:0007669"/>
    <property type="project" value="InterPro"/>
</dbReference>
<feature type="chain" id="PRO_5012577288" description="Protein kinase domain-containing protein" evidence="2">
    <location>
        <begin position="20"/>
        <end position="368"/>
    </location>
</feature>
<feature type="region of interest" description="Disordered" evidence="1">
    <location>
        <begin position="345"/>
        <end position="368"/>
    </location>
</feature>
<name>A0A1Z5JYX1_FISSO</name>
<dbReference type="Gene3D" id="1.10.510.10">
    <property type="entry name" value="Transferase(Phosphotransferase) domain 1"/>
    <property type="match status" value="1"/>
</dbReference>
<organism evidence="4 5">
    <name type="scientific">Fistulifera solaris</name>
    <name type="common">Oleaginous diatom</name>
    <dbReference type="NCBI Taxonomy" id="1519565"/>
    <lineage>
        <taxon>Eukaryota</taxon>
        <taxon>Sar</taxon>
        <taxon>Stramenopiles</taxon>
        <taxon>Ochrophyta</taxon>
        <taxon>Bacillariophyta</taxon>
        <taxon>Bacillariophyceae</taxon>
        <taxon>Bacillariophycidae</taxon>
        <taxon>Naviculales</taxon>
        <taxon>Naviculaceae</taxon>
        <taxon>Fistulifera</taxon>
    </lineage>
</organism>
<keyword evidence="5" id="KW-1185">Reference proteome</keyword>
<evidence type="ECO:0000259" key="3">
    <source>
        <dbReference type="PROSITE" id="PS50011"/>
    </source>
</evidence>
<dbReference type="InterPro" id="IPR000719">
    <property type="entry name" value="Prot_kinase_dom"/>
</dbReference>
<proteinExistence type="predicted"/>
<dbReference type="AlphaFoldDB" id="A0A1Z5JYX1"/>
<reference evidence="4 5" key="1">
    <citation type="journal article" date="2015" name="Plant Cell">
        <title>Oil accumulation by the oleaginous diatom Fistulifera solaris as revealed by the genome and transcriptome.</title>
        <authorList>
            <person name="Tanaka T."/>
            <person name="Maeda Y."/>
            <person name="Veluchamy A."/>
            <person name="Tanaka M."/>
            <person name="Abida H."/>
            <person name="Marechal E."/>
            <person name="Bowler C."/>
            <person name="Muto M."/>
            <person name="Sunaga Y."/>
            <person name="Tanaka M."/>
            <person name="Yoshino T."/>
            <person name="Taniguchi T."/>
            <person name="Fukuda Y."/>
            <person name="Nemoto M."/>
            <person name="Matsumoto M."/>
            <person name="Wong P.S."/>
            <person name="Aburatani S."/>
            <person name="Fujibuchi W."/>
        </authorList>
    </citation>
    <scope>NUCLEOTIDE SEQUENCE [LARGE SCALE GENOMIC DNA]</scope>
    <source>
        <strain evidence="4 5">JPCC DA0580</strain>
    </source>
</reference>
<evidence type="ECO:0000313" key="4">
    <source>
        <dbReference type="EMBL" id="GAX19243.1"/>
    </source>
</evidence>
<protein>
    <recommendedName>
        <fullName evidence="3">Protein kinase domain-containing protein</fullName>
    </recommendedName>
</protein>
<sequence>MITGFALLNSLVLLTLTHSFVVDRPTIRSMITAQLASVLSDASLQSDYFLDGSAISTSGKAAIHSGFRKCPVTGERCGLPLVIKSSTNIQAILRELENYRKVSNNNVFAQIWDSLIPKDSQVYFATTAAIIMEKGDCDLLDYLRDNGPMEGETLREAATQVAKCVKAVHDSQMVWTEVKSENFVICNGVIKGIDLESAVPLGSSVIDFTPKTSPPEFALGFLKGRPKQNEMAFDYDVWSLGTVYYEMATGELFHDKKHILEVAEIIMHLTQSDLDAFLLHKVADPILRDLIGACLSLDRSRRPTIHEVLQHPFLDASFSQCTTTIQSGSHLNVLTTQYMDDLKGAASDPFHSPSKQSRKSYSPSFCSP</sequence>
<gene>
    <name evidence="4" type="ORF">FisN_4Lh174</name>
</gene>
<dbReference type="SMART" id="SM00220">
    <property type="entry name" value="S_TKc"/>
    <property type="match status" value="1"/>
</dbReference>
<dbReference type="SUPFAM" id="SSF56112">
    <property type="entry name" value="Protein kinase-like (PK-like)"/>
    <property type="match status" value="1"/>
</dbReference>
<dbReference type="OrthoDB" id="191792at2759"/>
<feature type="domain" description="Protein kinase" evidence="3">
    <location>
        <begin position="49"/>
        <end position="314"/>
    </location>
</feature>
<evidence type="ECO:0000313" key="5">
    <source>
        <dbReference type="Proteomes" id="UP000198406"/>
    </source>
</evidence>
<dbReference type="InParanoid" id="A0A1Z5JYX1"/>
<dbReference type="PANTHER" id="PTHR24362">
    <property type="entry name" value="SERINE/THREONINE-PROTEIN KINASE NEK"/>
    <property type="match status" value="1"/>
</dbReference>